<reference evidence="2 3" key="2">
    <citation type="submission" date="2018-11" db="EMBL/GenBank/DDBJ databases">
        <authorList>
            <consortium name="Pathogen Informatics"/>
        </authorList>
    </citation>
    <scope>NUCLEOTIDE SEQUENCE [LARGE SCALE GENOMIC DNA]</scope>
</reference>
<feature type="region of interest" description="Disordered" evidence="1">
    <location>
        <begin position="1"/>
        <end position="89"/>
    </location>
</feature>
<organism evidence="4">
    <name type="scientific">Anisakis simplex</name>
    <name type="common">Herring worm</name>
    <dbReference type="NCBI Taxonomy" id="6269"/>
    <lineage>
        <taxon>Eukaryota</taxon>
        <taxon>Metazoa</taxon>
        <taxon>Ecdysozoa</taxon>
        <taxon>Nematoda</taxon>
        <taxon>Chromadorea</taxon>
        <taxon>Rhabditida</taxon>
        <taxon>Spirurina</taxon>
        <taxon>Ascaridomorpha</taxon>
        <taxon>Ascaridoidea</taxon>
        <taxon>Anisakidae</taxon>
        <taxon>Anisakis</taxon>
        <taxon>Anisakis simplex complex</taxon>
    </lineage>
</organism>
<proteinExistence type="predicted"/>
<name>A0A0M3JV42_ANISI</name>
<accession>A0A0M3JV42</accession>
<feature type="compositionally biased region" description="Low complexity" evidence="1">
    <location>
        <begin position="63"/>
        <end position="72"/>
    </location>
</feature>
<sequence>MLESENKFVSAGGGIGPALPPGRTSYDPQVGGGPGPALPPGRESPYSGGSGAAPYGMGGGPGLALPPGSQSPYSGGVGPQIPGERPFGG</sequence>
<evidence type="ECO:0000313" key="3">
    <source>
        <dbReference type="Proteomes" id="UP000267096"/>
    </source>
</evidence>
<gene>
    <name evidence="2" type="ORF">ASIM_LOCUS11547</name>
</gene>
<dbReference type="Proteomes" id="UP000267096">
    <property type="component" value="Unassembled WGS sequence"/>
</dbReference>
<dbReference type="EMBL" id="UYRR01031081">
    <property type="protein sequence ID" value="VDK45320.1"/>
    <property type="molecule type" value="Genomic_DNA"/>
</dbReference>
<dbReference type="AlphaFoldDB" id="A0A0M3JV42"/>
<keyword evidence="3" id="KW-1185">Reference proteome</keyword>
<evidence type="ECO:0000256" key="1">
    <source>
        <dbReference type="SAM" id="MobiDB-lite"/>
    </source>
</evidence>
<evidence type="ECO:0000313" key="2">
    <source>
        <dbReference type="EMBL" id="VDK45320.1"/>
    </source>
</evidence>
<reference evidence="4" key="1">
    <citation type="submission" date="2017-02" db="UniProtKB">
        <authorList>
            <consortium name="WormBaseParasite"/>
        </authorList>
    </citation>
    <scope>IDENTIFICATION</scope>
</reference>
<evidence type="ECO:0000313" key="4">
    <source>
        <dbReference type="WBParaSite" id="ASIM_0001208101-mRNA-1"/>
    </source>
</evidence>
<feature type="compositionally biased region" description="Gly residues" evidence="1">
    <location>
        <begin position="48"/>
        <end position="62"/>
    </location>
</feature>
<dbReference type="WBParaSite" id="ASIM_0001208101-mRNA-1">
    <property type="protein sequence ID" value="ASIM_0001208101-mRNA-1"/>
    <property type="gene ID" value="ASIM_0001208101"/>
</dbReference>
<protein>
    <submittedName>
        <fullName evidence="4">Postacrosomal sheath WW domain-binding protein</fullName>
    </submittedName>
</protein>